<dbReference type="Proteomes" id="UP000799778">
    <property type="component" value="Unassembled WGS sequence"/>
</dbReference>
<reference evidence="1" key="1">
    <citation type="journal article" date="2020" name="Stud. Mycol.">
        <title>101 Dothideomycetes genomes: a test case for predicting lifestyles and emergence of pathogens.</title>
        <authorList>
            <person name="Haridas S."/>
            <person name="Albert R."/>
            <person name="Binder M."/>
            <person name="Bloem J."/>
            <person name="Labutti K."/>
            <person name="Salamov A."/>
            <person name="Andreopoulos B."/>
            <person name="Baker S."/>
            <person name="Barry K."/>
            <person name="Bills G."/>
            <person name="Bluhm B."/>
            <person name="Cannon C."/>
            <person name="Castanera R."/>
            <person name="Culley D."/>
            <person name="Daum C."/>
            <person name="Ezra D."/>
            <person name="Gonzalez J."/>
            <person name="Henrissat B."/>
            <person name="Kuo A."/>
            <person name="Liang C."/>
            <person name="Lipzen A."/>
            <person name="Lutzoni F."/>
            <person name="Magnuson J."/>
            <person name="Mondo S."/>
            <person name="Nolan M."/>
            <person name="Ohm R."/>
            <person name="Pangilinan J."/>
            <person name="Park H.-J."/>
            <person name="Ramirez L."/>
            <person name="Alfaro M."/>
            <person name="Sun H."/>
            <person name="Tritt A."/>
            <person name="Yoshinaga Y."/>
            <person name="Zwiers L.-H."/>
            <person name="Turgeon B."/>
            <person name="Goodwin S."/>
            <person name="Spatafora J."/>
            <person name="Crous P."/>
            <person name="Grigoriev I."/>
        </authorList>
    </citation>
    <scope>NUCLEOTIDE SEQUENCE</scope>
    <source>
        <strain evidence="1">CBS 175.79</strain>
    </source>
</reference>
<keyword evidence="2" id="KW-1185">Reference proteome</keyword>
<accession>A0A6A5XVX3</accession>
<dbReference type="GeneID" id="54289198"/>
<evidence type="ECO:0000313" key="1">
    <source>
        <dbReference type="EMBL" id="KAF2017119.1"/>
    </source>
</evidence>
<sequence length="252" mass="28553">MPNLSFMMPRKLVHLVVMQKSTSLVQVFGPYTGNEGGRLLKQCEKVLRDQGGEAYGDAFEQSMVRNLSLDTVDGYEAKLPEGSSVRLQIQVEENLKLSEDFKQKRDEFWANLPESAQYPPYYSLRVLELLEPIIIEDYDKFEAQIQKDLPDKLPVKSLKVKGTSFSTSVLEDVARGGQAILIKASHKDGDNREFGQASPHKLLYYNYRDKGVQAREVTSIMTITQRELGARHDAKTGYWSFWDSSSSDTASE</sequence>
<evidence type="ECO:0000313" key="2">
    <source>
        <dbReference type="Proteomes" id="UP000799778"/>
    </source>
</evidence>
<organism evidence="1 2">
    <name type="scientific">Aaosphaeria arxii CBS 175.79</name>
    <dbReference type="NCBI Taxonomy" id="1450172"/>
    <lineage>
        <taxon>Eukaryota</taxon>
        <taxon>Fungi</taxon>
        <taxon>Dikarya</taxon>
        <taxon>Ascomycota</taxon>
        <taxon>Pezizomycotina</taxon>
        <taxon>Dothideomycetes</taxon>
        <taxon>Pleosporomycetidae</taxon>
        <taxon>Pleosporales</taxon>
        <taxon>Pleosporales incertae sedis</taxon>
        <taxon>Aaosphaeria</taxon>
    </lineage>
</organism>
<dbReference type="AlphaFoldDB" id="A0A6A5XVX3"/>
<gene>
    <name evidence="1" type="ORF">BU24DRAFT_460203</name>
</gene>
<name>A0A6A5XVX3_9PLEO</name>
<proteinExistence type="predicted"/>
<dbReference type="RefSeq" id="XP_033385458.1">
    <property type="nucleotide sequence ID" value="XM_033531801.1"/>
</dbReference>
<protein>
    <submittedName>
        <fullName evidence="1">Uncharacterized protein</fullName>
    </submittedName>
</protein>
<dbReference type="EMBL" id="ML978068">
    <property type="protein sequence ID" value="KAF2017119.1"/>
    <property type="molecule type" value="Genomic_DNA"/>
</dbReference>